<dbReference type="SMART" id="SM00587">
    <property type="entry name" value="CHK"/>
    <property type="match status" value="1"/>
</dbReference>
<accession>A0AAD4JT09</accession>
<reference evidence="2" key="1">
    <citation type="journal article" date="2021" name="Mol. Ecol. Resour.">
        <title>Phylogenomic analyses of the genus Drosophila reveals genomic signals of climate adaptation.</title>
        <authorList>
            <person name="Li F."/>
            <person name="Rane R.V."/>
            <person name="Luria V."/>
            <person name="Xiong Z."/>
            <person name="Chen J."/>
            <person name="Li Z."/>
            <person name="Catullo R.A."/>
            <person name="Griffin P.C."/>
            <person name="Schiffer M."/>
            <person name="Pearce S."/>
            <person name="Lee S.F."/>
            <person name="McElroy K."/>
            <person name="Stocker A."/>
            <person name="Shirriffs J."/>
            <person name="Cockerell F."/>
            <person name="Coppin C."/>
            <person name="Sgro C.M."/>
            <person name="Karger A."/>
            <person name="Cain J.W."/>
            <person name="Weber J.A."/>
            <person name="Santpere G."/>
            <person name="Kirschner M.W."/>
            <person name="Hoffmann A.A."/>
            <person name="Oakeshott J.G."/>
            <person name="Zhang G."/>
        </authorList>
    </citation>
    <scope>NUCLEOTIDE SEQUENCE</scope>
    <source>
        <strain evidence="2">BGI-SZ-2011g</strain>
    </source>
</reference>
<dbReference type="InterPro" id="IPR015897">
    <property type="entry name" value="CHK_kinase-like"/>
</dbReference>
<organism evidence="2 3">
    <name type="scientific">Drosophila rubida</name>
    <dbReference type="NCBI Taxonomy" id="30044"/>
    <lineage>
        <taxon>Eukaryota</taxon>
        <taxon>Metazoa</taxon>
        <taxon>Ecdysozoa</taxon>
        <taxon>Arthropoda</taxon>
        <taxon>Hexapoda</taxon>
        <taxon>Insecta</taxon>
        <taxon>Pterygota</taxon>
        <taxon>Neoptera</taxon>
        <taxon>Endopterygota</taxon>
        <taxon>Diptera</taxon>
        <taxon>Brachycera</taxon>
        <taxon>Muscomorpha</taxon>
        <taxon>Ephydroidea</taxon>
        <taxon>Drosophilidae</taxon>
        <taxon>Drosophila</taxon>
    </lineage>
</organism>
<dbReference type="EMBL" id="JAJJHW010003409">
    <property type="protein sequence ID" value="KAH8358896.1"/>
    <property type="molecule type" value="Genomic_DNA"/>
</dbReference>
<feature type="domain" description="CHK kinase-like" evidence="1">
    <location>
        <begin position="142"/>
        <end position="338"/>
    </location>
</feature>
<protein>
    <recommendedName>
        <fullName evidence="1">CHK kinase-like domain-containing protein</fullName>
    </recommendedName>
</protein>
<dbReference type="Gene3D" id="3.90.1200.10">
    <property type="match status" value="1"/>
</dbReference>
<dbReference type="InterPro" id="IPR011009">
    <property type="entry name" value="Kinase-like_dom_sf"/>
</dbReference>
<dbReference type="Proteomes" id="UP001200034">
    <property type="component" value="Unassembled WGS sequence"/>
</dbReference>
<dbReference type="InterPro" id="IPR004119">
    <property type="entry name" value="EcKL"/>
</dbReference>
<evidence type="ECO:0000313" key="2">
    <source>
        <dbReference type="EMBL" id="KAH8358896.1"/>
    </source>
</evidence>
<name>A0AAD4JT09_9MUSC</name>
<gene>
    <name evidence="2" type="ORF">KR093_003192</name>
</gene>
<dbReference type="SUPFAM" id="SSF56112">
    <property type="entry name" value="Protein kinase-like (PK-like)"/>
    <property type="match status" value="1"/>
</dbReference>
<dbReference type="AlphaFoldDB" id="A0AAD4JT09"/>
<keyword evidence="3" id="KW-1185">Reference proteome</keyword>
<comment type="caution">
    <text evidence="2">The sequence shown here is derived from an EMBL/GenBank/DDBJ whole genome shotgun (WGS) entry which is preliminary data.</text>
</comment>
<dbReference type="Pfam" id="PF02958">
    <property type="entry name" value="EcKL"/>
    <property type="match status" value="1"/>
</dbReference>
<dbReference type="PANTHER" id="PTHR11012">
    <property type="entry name" value="PROTEIN KINASE-LIKE DOMAIN-CONTAINING"/>
    <property type="match status" value="1"/>
</dbReference>
<evidence type="ECO:0000313" key="3">
    <source>
        <dbReference type="Proteomes" id="UP001200034"/>
    </source>
</evidence>
<dbReference type="PANTHER" id="PTHR11012:SF12">
    <property type="entry name" value="CHK KINASE-LIKE DOMAIN-CONTAINING PROTEIN-RELATED"/>
    <property type="match status" value="1"/>
</dbReference>
<evidence type="ECO:0000259" key="1">
    <source>
        <dbReference type="SMART" id="SM00587"/>
    </source>
</evidence>
<proteinExistence type="predicted"/>
<sequence length="420" mass="49433">MDSTTNNESYNADELEAPEWLNAQYFEEVIRQHEKTPEVKVTEIKMSPASAKGDHYASVMFRGNISYTTPKGKFSKSLIIKTMPEMEGHKKEMLGDSYLFKTEIAMYTKILPEFEKILRKVGDQTILGASCLYHSLEPRQVLIFEDLVPQGYTVMRDRDATEEELKAVYTKLAKLHAISFKMLDEKPDYLKEFKNGIFEIPNFIDDPFMSAGMENFITMIKKLPEFSKYVTHFEKLRIDYMDRAKDILQEYRVNRKPDGYYVLCHGDFHLRNMMFQYNPTNGAFKDIMLLDFQMSNLCPITNDLIYSIYMLMGPECRKNNYKDMLNFYFETFVETLQKIGYMGKLPNVTDFWKQMSQHKAYDIFLLTTFFPMMCAIKENNCDPAELIQNNDARLKMYFTDGFQEELRYLLPRLEDLGYLD</sequence>